<feature type="transmembrane region" description="Helical" evidence="6">
    <location>
        <begin position="131"/>
        <end position="152"/>
    </location>
</feature>
<keyword evidence="8" id="KW-1185">Reference proteome</keyword>
<evidence type="ECO:0000313" key="8">
    <source>
        <dbReference type="Proteomes" id="UP000001522"/>
    </source>
</evidence>
<keyword evidence="3 6" id="KW-0812">Transmembrane</keyword>
<gene>
    <name evidence="7" type="primary">rbn</name>
    <name evidence="7" type="ordered locus">HMU12320</name>
</gene>
<evidence type="ECO:0000313" key="7">
    <source>
        <dbReference type="EMBL" id="CBG40486.1"/>
    </source>
</evidence>
<feature type="transmembrane region" description="Helical" evidence="6">
    <location>
        <begin position="91"/>
        <end position="110"/>
    </location>
</feature>
<dbReference type="HOGENOM" id="CLU_032288_0_2_7"/>
<dbReference type="NCBIfam" id="TIGR00765">
    <property type="entry name" value="yihY_not_rbn"/>
    <property type="match status" value="1"/>
</dbReference>
<keyword evidence="5 6" id="KW-0472">Membrane</keyword>
<evidence type="ECO:0000256" key="2">
    <source>
        <dbReference type="ARBA" id="ARBA00022475"/>
    </source>
</evidence>
<dbReference type="AlphaFoldDB" id="D3UJ11"/>
<dbReference type="PANTHER" id="PTHR30213">
    <property type="entry name" value="INNER MEMBRANE PROTEIN YHJD"/>
    <property type="match status" value="1"/>
</dbReference>
<dbReference type="RefSeq" id="WP_013023554.1">
    <property type="nucleotide sequence ID" value="NC_013949.1"/>
</dbReference>
<dbReference type="InterPro" id="IPR017039">
    <property type="entry name" value="Virul_fac_BrkB"/>
</dbReference>
<feature type="transmembrane region" description="Helical" evidence="6">
    <location>
        <begin position="230"/>
        <end position="253"/>
    </location>
</feature>
<keyword evidence="4 6" id="KW-1133">Transmembrane helix</keyword>
<protein>
    <submittedName>
        <fullName evidence="7">Putative ribonuclease BN</fullName>
        <ecNumber evidence="7">3.1.-.-</ecNumber>
    </submittedName>
</protein>
<dbReference type="KEGG" id="hms:HMU12320"/>
<evidence type="ECO:0000256" key="3">
    <source>
        <dbReference type="ARBA" id="ARBA00022692"/>
    </source>
</evidence>
<organism evidence="7 8">
    <name type="scientific">Helicobacter mustelae (strain ATCC 43772 / CCUG 25715 / CIP 103759 / LMG 18044 / NCTC 12198 / R85-136P)</name>
    <name type="common">Campylobacter mustelae</name>
    <dbReference type="NCBI Taxonomy" id="679897"/>
    <lineage>
        <taxon>Bacteria</taxon>
        <taxon>Pseudomonadati</taxon>
        <taxon>Campylobacterota</taxon>
        <taxon>Epsilonproteobacteria</taxon>
        <taxon>Campylobacterales</taxon>
        <taxon>Helicobacteraceae</taxon>
        <taxon>Helicobacter</taxon>
    </lineage>
</organism>
<dbReference type="PIRSF" id="PIRSF035875">
    <property type="entry name" value="RNase_BN"/>
    <property type="match status" value="1"/>
</dbReference>
<feature type="transmembrane region" description="Helical" evidence="6">
    <location>
        <begin position="25"/>
        <end position="51"/>
    </location>
</feature>
<name>D3UJ11_HELM1</name>
<evidence type="ECO:0000256" key="4">
    <source>
        <dbReference type="ARBA" id="ARBA00022989"/>
    </source>
</evidence>
<feature type="transmembrane region" description="Helical" evidence="6">
    <location>
        <begin position="198"/>
        <end position="218"/>
    </location>
</feature>
<dbReference type="eggNOG" id="COG1295">
    <property type="taxonomic scope" value="Bacteria"/>
</dbReference>
<evidence type="ECO:0000256" key="5">
    <source>
        <dbReference type="ARBA" id="ARBA00023136"/>
    </source>
</evidence>
<sequence length="277" mass="33124">MRRFTQKIQKNLSMVYNFLTHEQEIFYYAASLSFYTIFAIIPLLFIIFSILSHLPSFQYRLEDVRNVIFSYIIPIDSDILNNMLNDFMINAPKMGMVGFVYIIFTSLFFFRNYEFITSRMFNSKPRKILDSLMVHWLLITFFPIMIMIFFYGRHELKSILTNPFLIFLSIKIAPWIVNCLFFMMLFQISANKTLNKKILIFSSFLCASMWQFFKWAFFYYVTYNKAYPSLYGSISILPIFMLWIYISWTILLFGMRLCEGMNIFTDSKEAAKDTDLK</sequence>
<proteinExistence type="predicted"/>
<dbReference type="Proteomes" id="UP000001522">
    <property type="component" value="Chromosome"/>
</dbReference>
<dbReference type="Pfam" id="PF03631">
    <property type="entry name" value="Virul_fac_BrkB"/>
    <property type="match status" value="1"/>
</dbReference>
<keyword evidence="2" id="KW-1003">Cell membrane</keyword>
<dbReference type="STRING" id="679897.HMU12320"/>
<dbReference type="EC" id="3.1.-.-" evidence="7"/>
<evidence type="ECO:0000256" key="1">
    <source>
        <dbReference type="ARBA" id="ARBA00004651"/>
    </source>
</evidence>
<feature type="transmembrane region" description="Helical" evidence="6">
    <location>
        <begin position="164"/>
        <end position="186"/>
    </location>
</feature>
<accession>D3UJ11</accession>
<dbReference type="PANTHER" id="PTHR30213:SF0">
    <property type="entry name" value="UPF0761 MEMBRANE PROTEIN YIHY"/>
    <property type="match status" value="1"/>
</dbReference>
<evidence type="ECO:0000256" key="6">
    <source>
        <dbReference type="SAM" id="Phobius"/>
    </source>
</evidence>
<dbReference type="GO" id="GO:0005886">
    <property type="term" value="C:plasma membrane"/>
    <property type="evidence" value="ECO:0007669"/>
    <property type="project" value="UniProtKB-SubCell"/>
</dbReference>
<comment type="subcellular location">
    <subcellularLocation>
        <location evidence="1">Cell membrane</location>
        <topology evidence="1">Multi-pass membrane protein</topology>
    </subcellularLocation>
</comment>
<dbReference type="EMBL" id="FN555004">
    <property type="protein sequence ID" value="CBG40486.1"/>
    <property type="molecule type" value="Genomic_DNA"/>
</dbReference>
<dbReference type="GO" id="GO:0016787">
    <property type="term" value="F:hydrolase activity"/>
    <property type="evidence" value="ECO:0007669"/>
    <property type="project" value="UniProtKB-KW"/>
</dbReference>
<reference evidence="7 8" key="1">
    <citation type="journal article" date="2010" name="BMC Genomics">
        <title>Comparative genomics and proteomics of Helicobacter mustelae, an ulcerogenic and carcinogenic gastric pathogen.</title>
        <authorList>
            <person name="O'Toole P.W."/>
            <person name="Snelling W.J."/>
            <person name="Canchaya C."/>
            <person name="Forde B.M."/>
            <person name="Hardie K.R."/>
            <person name="Josenhans C."/>
            <person name="Graham R.L.J."/>
            <person name="McMullan G."/>
            <person name="Parkhill J."/>
            <person name="Belda E."/>
            <person name="Bentley S.D."/>
        </authorList>
    </citation>
    <scope>NUCLEOTIDE SEQUENCE [LARGE SCALE GENOMIC DNA]</scope>
    <source>
        <strain evidence="8">ATCC 43772 / LMG 18044 / NCTC 12198 / 12198</strain>
    </source>
</reference>
<keyword evidence="7" id="KW-0378">Hydrolase</keyword>